<dbReference type="Gramene" id="BGIOSGA036446-TA">
    <property type="protein sequence ID" value="BGIOSGA036446-PA"/>
    <property type="gene ID" value="BGIOSGA036446"/>
</dbReference>
<dbReference type="Proteomes" id="UP000007015">
    <property type="component" value="Chromosome 12"/>
</dbReference>
<feature type="region of interest" description="Disordered" evidence="1">
    <location>
        <begin position="12"/>
        <end position="86"/>
    </location>
</feature>
<reference evidence="2 3" key="1">
    <citation type="journal article" date="2005" name="PLoS Biol.">
        <title>The genomes of Oryza sativa: a history of duplications.</title>
        <authorList>
            <person name="Yu J."/>
            <person name="Wang J."/>
            <person name="Lin W."/>
            <person name="Li S."/>
            <person name="Li H."/>
            <person name="Zhou J."/>
            <person name="Ni P."/>
            <person name="Dong W."/>
            <person name="Hu S."/>
            <person name="Zeng C."/>
            <person name="Zhang J."/>
            <person name="Zhang Y."/>
            <person name="Li R."/>
            <person name="Xu Z."/>
            <person name="Li S."/>
            <person name="Li X."/>
            <person name="Zheng H."/>
            <person name="Cong L."/>
            <person name="Lin L."/>
            <person name="Yin J."/>
            <person name="Geng J."/>
            <person name="Li G."/>
            <person name="Shi J."/>
            <person name="Liu J."/>
            <person name="Lv H."/>
            <person name="Li J."/>
            <person name="Wang J."/>
            <person name="Deng Y."/>
            <person name="Ran L."/>
            <person name="Shi X."/>
            <person name="Wang X."/>
            <person name="Wu Q."/>
            <person name="Li C."/>
            <person name="Ren X."/>
            <person name="Wang J."/>
            <person name="Wang X."/>
            <person name="Li D."/>
            <person name="Liu D."/>
            <person name="Zhang X."/>
            <person name="Ji Z."/>
            <person name="Zhao W."/>
            <person name="Sun Y."/>
            <person name="Zhang Z."/>
            <person name="Bao J."/>
            <person name="Han Y."/>
            <person name="Dong L."/>
            <person name="Ji J."/>
            <person name="Chen P."/>
            <person name="Wu S."/>
            <person name="Liu J."/>
            <person name="Xiao Y."/>
            <person name="Bu D."/>
            <person name="Tan J."/>
            <person name="Yang L."/>
            <person name="Ye C."/>
            <person name="Zhang J."/>
            <person name="Xu J."/>
            <person name="Zhou Y."/>
            <person name="Yu Y."/>
            <person name="Zhang B."/>
            <person name="Zhuang S."/>
            <person name="Wei H."/>
            <person name="Liu B."/>
            <person name="Lei M."/>
            <person name="Yu H."/>
            <person name="Li Y."/>
            <person name="Xu H."/>
            <person name="Wei S."/>
            <person name="He X."/>
            <person name="Fang L."/>
            <person name="Zhang Z."/>
            <person name="Zhang Y."/>
            <person name="Huang X."/>
            <person name="Su Z."/>
            <person name="Tong W."/>
            <person name="Li J."/>
            <person name="Tong Z."/>
            <person name="Li S."/>
            <person name="Ye J."/>
            <person name="Wang L."/>
            <person name="Fang L."/>
            <person name="Lei T."/>
            <person name="Chen C."/>
            <person name="Chen H."/>
            <person name="Xu Z."/>
            <person name="Li H."/>
            <person name="Huang H."/>
            <person name="Zhang F."/>
            <person name="Xu H."/>
            <person name="Li N."/>
            <person name="Zhao C."/>
            <person name="Li S."/>
            <person name="Dong L."/>
            <person name="Huang Y."/>
            <person name="Li L."/>
            <person name="Xi Y."/>
            <person name="Qi Q."/>
            <person name="Li W."/>
            <person name="Zhang B."/>
            <person name="Hu W."/>
            <person name="Zhang Y."/>
            <person name="Tian X."/>
            <person name="Jiao Y."/>
            <person name="Liang X."/>
            <person name="Jin J."/>
            <person name="Gao L."/>
            <person name="Zheng W."/>
            <person name="Hao B."/>
            <person name="Liu S."/>
            <person name="Wang W."/>
            <person name="Yuan L."/>
            <person name="Cao M."/>
            <person name="McDermott J."/>
            <person name="Samudrala R."/>
            <person name="Wang J."/>
            <person name="Wong G.K."/>
            <person name="Yang H."/>
        </authorList>
    </citation>
    <scope>NUCLEOTIDE SEQUENCE [LARGE SCALE GENOMIC DNA]</scope>
    <source>
        <strain evidence="3">cv. 93-11</strain>
    </source>
</reference>
<feature type="compositionally biased region" description="Polar residues" evidence="1">
    <location>
        <begin position="61"/>
        <end position="75"/>
    </location>
</feature>
<gene>
    <name evidence="2" type="ORF">OsI_37831</name>
</gene>
<proteinExistence type="predicted"/>
<evidence type="ECO:0000313" key="3">
    <source>
        <dbReference type="Proteomes" id="UP000007015"/>
    </source>
</evidence>
<name>B8BNN6_ORYSI</name>
<evidence type="ECO:0000313" key="2">
    <source>
        <dbReference type="EMBL" id="EEC69027.1"/>
    </source>
</evidence>
<accession>B8BNN6</accession>
<organism evidence="2 3">
    <name type="scientific">Oryza sativa subsp. indica</name>
    <name type="common">Rice</name>
    <dbReference type="NCBI Taxonomy" id="39946"/>
    <lineage>
        <taxon>Eukaryota</taxon>
        <taxon>Viridiplantae</taxon>
        <taxon>Streptophyta</taxon>
        <taxon>Embryophyta</taxon>
        <taxon>Tracheophyta</taxon>
        <taxon>Spermatophyta</taxon>
        <taxon>Magnoliopsida</taxon>
        <taxon>Liliopsida</taxon>
        <taxon>Poales</taxon>
        <taxon>Poaceae</taxon>
        <taxon>BOP clade</taxon>
        <taxon>Oryzoideae</taxon>
        <taxon>Oryzeae</taxon>
        <taxon>Oryzinae</taxon>
        <taxon>Oryza</taxon>
        <taxon>Oryza sativa</taxon>
    </lineage>
</organism>
<sequence length="111" mass="12666">MLLLLQVFQRYSDTTPPRTPPRVQDADGAAHGRAPLPLPQTKGDGQRADGDRRRCIRRQMSRGQMGTATTSTGQVSRADKHRYRRQRVTGRGRKLELVARYCHRRLVEEVS</sequence>
<evidence type="ECO:0000256" key="1">
    <source>
        <dbReference type="SAM" id="MobiDB-lite"/>
    </source>
</evidence>
<dbReference type="EMBL" id="CM000137">
    <property type="protein sequence ID" value="EEC69027.1"/>
    <property type="molecule type" value="Genomic_DNA"/>
</dbReference>
<keyword evidence="3" id="KW-1185">Reference proteome</keyword>
<dbReference type="HOGENOM" id="CLU_2162590_0_0_1"/>
<feature type="compositionally biased region" description="Basic and acidic residues" evidence="1">
    <location>
        <begin position="44"/>
        <end position="53"/>
    </location>
</feature>
<dbReference type="AlphaFoldDB" id="B8BNN6"/>
<protein>
    <submittedName>
        <fullName evidence="2">Uncharacterized protein</fullName>
    </submittedName>
</protein>